<accession>A0A6L9MW28</accession>
<feature type="transmembrane region" description="Helical" evidence="1">
    <location>
        <begin position="58"/>
        <end position="77"/>
    </location>
</feature>
<gene>
    <name evidence="2" type="ORF">GTW09_10540</name>
</gene>
<protein>
    <submittedName>
        <fullName evidence="2">Uncharacterized protein</fullName>
    </submittedName>
</protein>
<dbReference type="RefSeq" id="WP_203565708.1">
    <property type="nucleotide sequence ID" value="NZ_JAAAWP010000005.1"/>
</dbReference>
<keyword evidence="1" id="KW-0812">Transmembrane</keyword>
<reference evidence="2 3" key="1">
    <citation type="submission" date="2020-01" db="EMBL/GenBank/DDBJ databases">
        <title>Genomes of bacteria type strains.</title>
        <authorList>
            <person name="Chen J."/>
            <person name="Zhu S."/>
            <person name="Yang J."/>
        </authorList>
    </citation>
    <scope>NUCLEOTIDE SEQUENCE [LARGE SCALE GENOMIC DNA]</scope>
    <source>
        <strain evidence="2 3">LMG 22958</strain>
    </source>
</reference>
<keyword evidence="1" id="KW-1133">Transmembrane helix</keyword>
<keyword evidence="3" id="KW-1185">Reference proteome</keyword>
<keyword evidence="1" id="KW-0472">Membrane</keyword>
<dbReference type="EMBL" id="JAAAWP010000005">
    <property type="protein sequence ID" value="NDW21960.1"/>
    <property type="molecule type" value="Genomic_DNA"/>
</dbReference>
<feature type="transmembrane region" description="Helical" evidence="1">
    <location>
        <begin position="97"/>
        <end position="117"/>
    </location>
</feature>
<dbReference type="AlphaFoldDB" id="A0A6L9MW28"/>
<sequence>MGCSLRSDFSPHVCAPYLKVILQGRFSLVKKVSLFIQTASLLTMLMMLFLNIEFYSLLSVYCFFVIWSIDKVVLFSLNEEFGIASQLKIKADAPPALRVAGVGFVFIILVFSLKALFQHVAI</sequence>
<proteinExistence type="predicted"/>
<dbReference type="Proteomes" id="UP000478837">
    <property type="component" value="Unassembled WGS sequence"/>
</dbReference>
<organism evidence="2 3">
    <name type="scientific">Alteromonas hispanica</name>
    <dbReference type="NCBI Taxonomy" id="315421"/>
    <lineage>
        <taxon>Bacteria</taxon>
        <taxon>Pseudomonadati</taxon>
        <taxon>Pseudomonadota</taxon>
        <taxon>Gammaproteobacteria</taxon>
        <taxon>Alteromonadales</taxon>
        <taxon>Alteromonadaceae</taxon>
        <taxon>Alteromonas/Salinimonas group</taxon>
        <taxon>Alteromonas</taxon>
    </lineage>
</organism>
<comment type="caution">
    <text evidence="2">The sequence shown here is derived from an EMBL/GenBank/DDBJ whole genome shotgun (WGS) entry which is preliminary data.</text>
</comment>
<name>A0A6L9MW28_9ALTE</name>
<evidence type="ECO:0000256" key="1">
    <source>
        <dbReference type="SAM" id="Phobius"/>
    </source>
</evidence>
<evidence type="ECO:0000313" key="3">
    <source>
        <dbReference type="Proteomes" id="UP000478837"/>
    </source>
</evidence>
<evidence type="ECO:0000313" key="2">
    <source>
        <dbReference type="EMBL" id="NDW21960.1"/>
    </source>
</evidence>